<organism evidence="1 2">
    <name type="scientific">Candidatus Woesebacteria bacterium RIFCSPHIGHO2_01_FULL_38_9</name>
    <dbReference type="NCBI Taxonomy" id="1802492"/>
    <lineage>
        <taxon>Bacteria</taxon>
        <taxon>Candidatus Woeseibacteriota</taxon>
    </lineage>
</organism>
<evidence type="ECO:0000313" key="2">
    <source>
        <dbReference type="Proteomes" id="UP000178419"/>
    </source>
</evidence>
<sequence>MLLLGLKSSGFKIPGISSVKTKVKLEKFSNESEFKEFLAKSESYTQSLYGGVSSQLFSMGAPSDRAIDLSPSGSFGESLQPLMEITEPSRVSETNVQVAGIDEPDIVKTDGKSIFFSSTAPIYGFIEPLIIEGDVGRIMPPTIFPETKVIKAFPPESISEESAIERYGNLLLKDKKLIIFSENVIYGYDVSDPKNPVESWKFTLDERNSLVTSRLQNGKLFVVTWQPISQSNPCPIPLGTIQTSITIPCDRIYYPNVIVPVDVTYNILKINPENGGVEEKVAFVGFSSQSVVYMSPNSIYTTYTFFESFTKFFYEFLEANGTDLVPEVVINRLKEIDSYNISDTSKLNEMKLTLERYYATLDSNERRRIENEFQNRIEEYAKENIRDFEKTAIVKVRNTNLEVQAVGEVPGSPLNQFSIDEYKDTVRIATTVTGGVLGLSVESMNDVYILNSNLSVQGKITNLGIGERIYSVRFIEDKGYLVTFRQIDPFYVLDLRDPSNPKKTGELKIPGFSSYLHPINKDKILGVGREEANVKLSLFDVKDPTNPREAAKYDLDEFYTQVSTTQTAFLMDTKHEVFFLPAGSSGYIFSYSGDQLKLKKVIADVSAQRAIYLDDFLYIIGDSKIVVLNENDWSQVSELNF</sequence>
<accession>A0A1F7Y4R7</accession>
<dbReference type="EMBL" id="MGGE01000014">
    <property type="protein sequence ID" value="OGM21545.1"/>
    <property type="molecule type" value="Genomic_DNA"/>
</dbReference>
<dbReference type="AlphaFoldDB" id="A0A1F7Y4R7"/>
<comment type="caution">
    <text evidence="1">The sequence shown here is derived from an EMBL/GenBank/DDBJ whole genome shotgun (WGS) entry which is preliminary data.</text>
</comment>
<dbReference type="Proteomes" id="UP000178419">
    <property type="component" value="Unassembled WGS sequence"/>
</dbReference>
<evidence type="ECO:0008006" key="3">
    <source>
        <dbReference type="Google" id="ProtNLM"/>
    </source>
</evidence>
<evidence type="ECO:0000313" key="1">
    <source>
        <dbReference type="EMBL" id="OGM21545.1"/>
    </source>
</evidence>
<protein>
    <recommendedName>
        <fullName evidence="3">Copper amine oxidase-like N-terminal domain-containing protein</fullName>
    </recommendedName>
</protein>
<dbReference type="Pfam" id="PF09826">
    <property type="entry name" value="Beta_propel"/>
    <property type="match status" value="1"/>
</dbReference>
<dbReference type="SUPFAM" id="SSF69322">
    <property type="entry name" value="Tricorn protease domain 2"/>
    <property type="match status" value="1"/>
</dbReference>
<proteinExistence type="predicted"/>
<name>A0A1F7Y4R7_9BACT</name>
<dbReference type="InterPro" id="IPR014441">
    <property type="entry name" value="UCP006425_b-propeller"/>
</dbReference>
<reference evidence="1 2" key="1">
    <citation type="journal article" date="2016" name="Nat. Commun.">
        <title>Thousands of microbial genomes shed light on interconnected biogeochemical processes in an aquifer system.</title>
        <authorList>
            <person name="Anantharaman K."/>
            <person name="Brown C.T."/>
            <person name="Hug L.A."/>
            <person name="Sharon I."/>
            <person name="Castelle C.J."/>
            <person name="Probst A.J."/>
            <person name="Thomas B.C."/>
            <person name="Singh A."/>
            <person name="Wilkins M.J."/>
            <person name="Karaoz U."/>
            <person name="Brodie E.L."/>
            <person name="Williams K.H."/>
            <person name="Hubbard S.S."/>
            <person name="Banfield J.F."/>
        </authorList>
    </citation>
    <scope>NUCLEOTIDE SEQUENCE [LARGE SCALE GENOMIC DNA]</scope>
</reference>
<gene>
    <name evidence="1" type="ORF">A2714_00270</name>
</gene>
<dbReference type="PIRSF" id="PIRSF006425">
    <property type="entry name" value="UCP006425_WD40"/>
    <property type="match status" value="1"/>
</dbReference>
<dbReference type="InterPro" id="IPR019198">
    <property type="entry name" value="Beta_propeller_containing"/>
</dbReference>